<dbReference type="InterPro" id="IPR023058">
    <property type="entry name" value="PPIase_PpiC_CS"/>
</dbReference>
<dbReference type="PROSITE" id="PS01096">
    <property type="entry name" value="PPIC_PPIASE_1"/>
    <property type="match status" value="1"/>
</dbReference>
<sequence>MNTKMIFAMIFSIFIAANTSLAKSVSDKVIAQVGPYKLTVDDFEKQVKTLPPQFQMAIASNKQFRESFLERWVQITLMALKAREMKLDQDPQVKKRLEDLKNALLAQEFSKRFIEDKVTISDEEVKAYYEKHKDQFTQREQVKARHILVKVPAGANEDAWKKAKKKALDIKARAEKGEDFAKLAKEFSDDPGTKDRGGELGYFGKGRMVPEFEKVAFSLEPGVISDPVKTIFGWHLIQVEDKKAAQVKPLEDVKSFVRQRALQEKKREMLEKLLADVEKKYSVKINKEVLDEIKIEPPRSSGMGGPHGFHGGGHGMPRGH</sequence>
<dbReference type="PATRIC" id="fig|1156395.6.peg.830"/>
<keyword evidence="6" id="KW-1185">Reference proteome</keyword>
<dbReference type="SUPFAM" id="SSF109998">
    <property type="entry name" value="Triger factor/SurA peptide-binding domain-like"/>
    <property type="match status" value="1"/>
</dbReference>
<dbReference type="InterPro" id="IPR000297">
    <property type="entry name" value="PPIase_PpiC"/>
</dbReference>
<dbReference type="RefSeq" id="WP_067616619.1">
    <property type="nucleotide sequence ID" value="NZ_MAGO01000003.1"/>
</dbReference>
<dbReference type="InterPro" id="IPR050245">
    <property type="entry name" value="PrsA_foldase"/>
</dbReference>
<dbReference type="SUPFAM" id="SSF54534">
    <property type="entry name" value="FKBP-like"/>
    <property type="match status" value="1"/>
</dbReference>
<evidence type="ECO:0000313" key="5">
    <source>
        <dbReference type="EMBL" id="OCC15893.1"/>
    </source>
</evidence>
<organism evidence="5 6">
    <name type="scientific">Dissulfuribacter thermophilus</name>
    <dbReference type="NCBI Taxonomy" id="1156395"/>
    <lineage>
        <taxon>Bacteria</taxon>
        <taxon>Pseudomonadati</taxon>
        <taxon>Thermodesulfobacteriota</taxon>
        <taxon>Dissulfuribacteria</taxon>
        <taxon>Dissulfuribacterales</taxon>
        <taxon>Dissulfuribacteraceae</taxon>
        <taxon>Dissulfuribacter</taxon>
    </lineage>
</organism>
<name>A0A1B9F7N2_9BACT</name>
<feature type="chain" id="PRO_5008626256" evidence="3">
    <location>
        <begin position="23"/>
        <end position="320"/>
    </location>
</feature>
<evidence type="ECO:0000313" key="6">
    <source>
        <dbReference type="Proteomes" id="UP000093080"/>
    </source>
</evidence>
<keyword evidence="3" id="KW-0732">Signal</keyword>
<feature type="compositionally biased region" description="Gly residues" evidence="2">
    <location>
        <begin position="302"/>
        <end position="320"/>
    </location>
</feature>
<reference evidence="5 6" key="1">
    <citation type="submission" date="2016-06" db="EMBL/GenBank/DDBJ databases">
        <title>Respiratory ammonification of nitrate coupled to the oxidation of elemental sulfur in deep-sea autotrophic thermophilic bacteria.</title>
        <authorList>
            <person name="Slobodkina G.B."/>
            <person name="Mardanov A.V."/>
            <person name="Ravin N.V."/>
            <person name="Frolova A.A."/>
            <person name="Viryasiv M.B."/>
            <person name="Chernyh N.A."/>
            <person name="Bonch-Osmolovskaya E.A."/>
            <person name="Slobodkin A.I."/>
        </authorList>
    </citation>
    <scope>NUCLEOTIDE SEQUENCE [LARGE SCALE GENOMIC DNA]</scope>
    <source>
        <strain evidence="5 6">S69</strain>
    </source>
</reference>
<dbReference type="AlphaFoldDB" id="A0A1B9F7N2"/>
<dbReference type="Proteomes" id="UP000093080">
    <property type="component" value="Unassembled WGS sequence"/>
</dbReference>
<feature type="domain" description="PpiC" evidence="4">
    <location>
        <begin position="139"/>
        <end position="241"/>
    </location>
</feature>
<dbReference type="Pfam" id="PF13616">
    <property type="entry name" value="Rotamase_3"/>
    <property type="match status" value="1"/>
</dbReference>
<dbReference type="STRING" id="1156395.DBT_0818"/>
<dbReference type="PANTHER" id="PTHR47245:SF2">
    <property type="entry name" value="PEPTIDYL-PROLYL CIS-TRANS ISOMERASE HP_0175-RELATED"/>
    <property type="match status" value="1"/>
</dbReference>
<keyword evidence="1" id="KW-0697">Rotamase</keyword>
<comment type="caution">
    <text evidence="5">The sequence shown here is derived from an EMBL/GenBank/DDBJ whole genome shotgun (WGS) entry which is preliminary data.</text>
</comment>
<dbReference type="GO" id="GO:0003755">
    <property type="term" value="F:peptidyl-prolyl cis-trans isomerase activity"/>
    <property type="evidence" value="ECO:0007669"/>
    <property type="project" value="UniProtKB-KW"/>
</dbReference>
<dbReference type="EMBL" id="MAGO01000003">
    <property type="protein sequence ID" value="OCC15893.1"/>
    <property type="molecule type" value="Genomic_DNA"/>
</dbReference>
<evidence type="ECO:0000256" key="3">
    <source>
        <dbReference type="SAM" id="SignalP"/>
    </source>
</evidence>
<accession>A0A1B9F7N2</accession>
<dbReference type="Gene3D" id="3.10.50.40">
    <property type="match status" value="1"/>
</dbReference>
<keyword evidence="1 5" id="KW-0413">Isomerase</keyword>
<dbReference type="PANTHER" id="PTHR47245">
    <property type="entry name" value="PEPTIDYLPROLYL ISOMERASE"/>
    <property type="match status" value="1"/>
</dbReference>
<dbReference type="PROSITE" id="PS50198">
    <property type="entry name" value="PPIC_PPIASE_2"/>
    <property type="match status" value="1"/>
</dbReference>
<dbReference type="InterPro" id="IPR027304">
    <property type="entry name" value="Trigger_fact/SurA_dom_sf"/>
</dbReference>
<evidence type="ECO:0000256" key="2">
    <source>
        <dbReference type="SAM" id="MobiDB-lite"/>
    </source>
</evidence>
<evidence type="ECO:0000256" key="1">
    <source>
        <dbReference type="PROSITE-ProRule" id="PRU00278"/>
    </source>
</evidence>
<feature type="signal peptide" evidence="3">
    <location>
        <begin position="1"/>
        <end position="22"/>
    </location>
</feature>
<proteinExistence type="predicted"/>
<protein>
    <submittedName>
        <fullName evidence="5">Peptidyl-prolyl cis-trans isomerase PpiD</fullName>
    </submittedName>
</protein>
<gene>
    <name evidence="5" type="ORF">DBT_0818</name>
</gene>
<dbReference type="InterPro" id="IPR046357">
    <property type="entry name" value="PPIase_dom_sf"/>
</dbReference>
<feature type="region of interest" description="Disordered" evidence="2">
    <location>
        <begin position="296"/>
        <end position="320"/>
    </location>
</feature>
<evidence type="ECO:0000259" key="4">
    <source>
        <dbReference type="PROSITE" id="PS50198"/>
    </source>
</evidence>